<dbReference type="HAMAP" id="MF_02203">
    <property type="entry name" value="TolR"/>
    <property type="match status" value="1"/>
</dbReference>
<evidence type="ECO:0000256" key="3">
    <source>
        <dbReference type="ARBA" id="ARBA00022475"/>
    </source>
</evidence>
<dbReference type="InterPro" id="IPR003400">
    <property type="entry name" value="ExbD"/>
</dbReference>
<protein>
    <recommendedName>
        <fullName evidence="10">Tol-Pal system protein TolR</fullName>
    </recommendedName>
</protein>
<comment type="similarity">
    <text evidence="2 10">Belongs to the ExbD/TolR family.</text>
</comment>
<dbReference type="InterPro" id="IPR014168">
    <property type="entry name" value="Tol-Pal_TolR"/>
</dbReference>
<reference evidence="12 13" key="1">
    <citation type="submission" date="2019-08" db="EMBL/GenBank/DDBJ databases">
        <title>Five species of Acinetobacter isolated from floral nectar and animal pollinators.</title>
        <authorList>
            <person name="Hendry T.A."/>
        </authorList>
    </citation>
    <scope>NUCLEOTIDE SEQUENCE [LARGE SCALE GENOMIC DNA]</scope>
    <source>
        <strain evidence="12 13">MD18.27</strain>
    </source>
</reference>
<comment type="subunit">
    <text evidence="10">The Tol-Pal system is composed of five core proteins: the inner membrane proteins TolA, TolQ and TolR, the periplasmic protein TolB and the outer membrane protein Pal. They form a network linking the inner and outer membranes and the peptidoglycan layer.</text>
</comment>
<evidence type="ECO:0000256" key="10">
    <source>
        <dbReference type="HAMAP-Rule" id="MF_02203"/>
    </source>
</evidence>
<name>A0ABU6DRI6_9GAMM</name>
<accession>A0ABU6DRI6</accession>
<dbReference type="PANTHER" id="PTHR30558:SF7">
    <property type="entry name" value="TOL-PAL SYSTEM PROTEIN TOLR"/>
    <property type="match status" value="1"/>
</dbReference>
<dbReference type="Gene3D" id="3.30.420.270">
    <property type="match status" value="1"/>
</dbReference>
<evidence type="ECO:0000256" key="8">
    <source>
        <dbReference type="ARBA" id="ARBA00023136"/>
    </source>
</evidence>
<feature type="transmembrane region" description="Helical" evidence="10">
    <location>
        <begin position="21"/>
        <end position="43"/>
    </location>
</feature>
<keyword evidence="8 10" id="KW-0472">Membrane</keyword>
<keyword evidence="4 10" id="KW-0997">Cell inner membrane</keyword>
<dbReference type="EMBL" id="VTDN01000003">
    <property type="protein sequence ID" value="MEB5476335.1"/>
    <property type="molecule type" value="Genomic_DNA"/>
</dbReference>
<dbReference type="RefSeq" id="WP_195773122.1">
    <property type="nucleotide sequence ID" value="NZ_VTDN01000003.1"/>
</dbReference>
<keyword evidence="13" id="KW-1185">Reference proteome</keyword>
<keyword evidence="9 10" id="KW-0131">Cell cycle</keyword>
<proteinExistence type="inferred from homology"/>
<evidence type="ECO:0000256" key="2">
    <source>
        <dbReference type="ARBA" id="ARBA00005811"/>
    </source>
</evidence>
<dbReference type="NCBIfam" id="TIGR02801">
    <property type="entry name" value="tolR"/>
    <property type="match status" value="1"/>
</dbReference>
<keyword evidence="11" id="KW-0175">Coiled coil</keyword>
<evidence type="ECO:0000256" key="9">
    <source>
        <dbReference type="ARBA" id="ARBA00023306"/>
    </source>
</evidence>
<evidence type="ECO:0000313" key="12">
    <source>
        <dbReference type="EMBL" id="MEB5476335.1"/>
    </source>
</evidence>
<keyword evidence="6 10" id="KW-0812">Transmembrane</keyword>
<keyword evidence="7 10" id="KW-1133">Transmembrane helix</keyword>
<evidence type="ECO:0000256" key="4">
    <source>
        <dbReference type="ARBA" id="ARBA00022519"/>
    </source>
</evidence>
<evidence type="ECO:0000256" key="11">
    <source>
        <dbReference type="SAM" id="Coils"/>
    </source>
</evidence>
<organism evidence="12 13">
    <name type="scientific">Acinetobacter pollinis</name>
    <dbReference type="NCBI Taxonomy" id="2605270"/>
    <lineage>
        <taxon>Bacteria</taxon>
        <taxon>Pseudomonadati</taxon>
        <taxon>Pseudomonadota</taxon>
        <taxon>Gammaproteobacteria</taxon>
        <taxon>Moraxellales</taxon>
        <taxon>Moraxellaceae</taxon>
        <taxon>Acinetobacter</taxon>
    </lineage>
</organism>
<evidence type="ECO:0000256" key="6">
    <source>
        <dbReference type="ARBA" id="ARBA00022692"/>
    </source>
</evidence>
<feature type="coiled-coil region" evidence="11">
    <location>
        <begin position="80"/>
        <end position="110"/>
    </location>
</feature>
<gene>
    <name evidence="10 12" type="primary">tolR</name>
    <name evidence="12" type="ORF">I2F25_04590</name>
</gene>
<keyword evidence="5 10" id="KW-0132">Cell division</keyword>
<evidence type="ECO:0000256" key="5">
    <source>
        <dbReference type="ARBA" id="ARBA00022618"/>
    </source>
</evidence>
<evidence type="ECO:0000256" key="7">
    <source>
        <dbReference type="ARBA" id="ARBA00022989"/>
    </source>
</evidence>
<dbReference type="PANTHER" id="PTHR30558">
    <property type="entry name" value="EXBD MEMBRANE COMPONENT OF PMF-DRIVEN MACROMOLECULE IMPORT SYSTEM"/>
    <property type="match status" value="1"/>
</dbReference>
<keyword evidence="3 10" id="KW-1003">Cell membrane</keyword>
<dbReference type="Pfam" id="PF02472">
    <property type="entry name" value="ExbD"/>
    <property type="match status" value="1"/>
</dbReference>
<sequence length="149" mass="16498">MAIQRSGRFGRIKKPLKSDMNVVPYIDVMLVLLVIFMVTAPMISSSLKVDLPKAKSSPFQSKDTPAIVTLDAEGNYLLRYHEHKDEAMNLEELKQTLADAQKTAQDQQQELSVLINGTQSRPYGEVVILMANLQEAGLTQVGLLTDPAK</sequence>
<comment type="function">
    <text evidence="10">Part of the Tol-Pal system, which plays a role in outer membrane invagination during cell division and is important for maintaining outer membrane integrity.</text>
</comment>
<evidence type="ECO:0000313" key="13">
    <source>
        <dbReference type="Proteomes" id="UP001339883"/>
    </source>
</evidence>
<comment type="caution">
    <text evidence="12">The sequence shown here is derived from an EMBL/GenBank/DDBJ whole genome shotgun (WGS) entry which is preliminary data.</text>
</comment>
<evidence type="ECO:0000256" key="1">
    <source>
        <dbReference type="ARBA" id="ARBA00004162"/>
    </source>
</evidence>
<comment type="subcellular location">
    <subcellularLocation>
        <location evidence="10">Cell inner membrane</location>
        <topology evidence="10">Single-pass membrane protein</topology>
    </subcellularLocation>
    <subcellularLocation>
        <location evidence="1">Cell membrane</location>
        <topology evidence="1">Single-pass membrane protein</topology>
    </subcellularLocation>
</comment>
<dbReference type="Proteomes" id="UP001339883">
    <property type="component" value="Unassembled WGS sequence"/>
</dbReference>